<dbReference type="SUPFAM" id="SSF53448">
    <property type="entry name" value="Nucleotide-diphospho-sugar transferases"/>
    <property type="match status" value="1"/>
</dbReference>
<dbReference type="InterPro" id="IPR050256">
    <property type="entry name" value="Glycosyltransferase_2"/>
</dbReference>
<gene>
    <name evidence="2" type="ORF">FOZ74_05240</name>
</gene>
<sequence>MAWLMVFLWAALLLLGVPVLVLALQVGAAWPRRADGLPLQMPDVPVGPTPRIAVLVPAHDEAVVIGQTVRRLRDALTPQDVLCVVADNCGDDTARIAREAGAQVAERFDAQRRGKGYALDHGVRHLSALEWAPDALLIVDADCTVATAGGLHGLARLALAQGRPVQALDLMHAPEGAGLKLRVAAFAWRVKNWVRPLGALAMGWPCQLMGTGMAFPWAMARQMPLASGELVEDMQLGMALALTGTPPLFCPQVLVSSEFPDAASAVQSQRRRWEHGHLGMIVRHVPRLFGQAIARRDGRLLALALDLAVPPLALLVLLLLAVNALALLTALLGGGAAPLVLAMACLALLAAGILAAWWGWGRAVVSARDLLAVPWYVLSKLPLYLGYWFKRQKEWVRTDRE</sequence>
<evidence type="ECO:0000256" key="1">
    <source>
        <dbReference type="SAM" id="Phobius"/>
    </source>
</evidence>
<feature type="transmembrane region" description="Helical" evidence="1">
    <location>
        <begin position="312"/>
        <end position="332"/>
    </location>
</feature>
<feature type="transmembrane region" description="Helical" evidence="1">
    <location>
        <begin position="372"/>
        <end position="389"/>
    </location>
</feature>
<dbReference type="RefSeq" id="WP_146912076.1">
    <property type="nucleotide sequence ID" value="NZ_CP042344.1"/>
</dbReference>
<dbReference type="KEGG" id="cof:FOZ74_05240"/>
<keyword evidence="1" id="KW-0812">Transmembrane</keyword>
<dbReference type="Proteomes" id="UP000321199">
    <property type="component" value="Chromosome"/>
</dbReference>
<dbReference type="InterPro" id="IPR029044">
    <property type="entry name" value="Nucleotide-diphossugar_trans"/>
</dbReference>
<dbReference type="PANTHER" id="PTHR48090">
    <property type="entry name" value="UNDECAPRENYL-PHOSPHATE 4-DEOXY-4-FORMAMIDO-L-ARABINOSE TRANSFERASE-RELATED"/>
    <property type="match status" value="1"/>
</dbReference>
<evidence type="ECO:0000313" key="3">
    <source>
        <dbReference type="Proteomes" id="UP000321199"/>
    </source>
</evidence>
<dbReference type="EMBL" id="CP042344">
    <property type="protein sequence ID" value="QEA12480.1"/>
    <property type="molecule type" value="Genomic_DNA"/>
</dbReference>
<proteinExistence type="predicted"/>
<feature type="transmembrane region" description="Helical" evidence="1">
    <location>
        <begin position="339"/>
        <end position="360"/>
    </location>
</feature>
<dbReference type="CDD" id="cd06438">
    <property type="entry name" value="EpsO_like"/>
    <property type="match status" value="1"/>
</dbReference>
<dbReference type="Pfam" id="PF13641">
    <property type="entry name" value="Glyco_tranf_2_3"/>
    <property type="match status" value="1"/>
</dbReference>
<dbReference type="Gene3D" id="3.90.550.10">
    <property type="entry name" value="Spore Coat Polysaccharide Biosynthesis Protein SpsA, Chain A"/>
    <property type="match status" value="1"/>
</dbReference>
<accession>A0A5B8RSK7</accession>
<dbReference type="PANTHER" id="PTHR48090:SF6">
    <property type="entry name" value="SLR5056 PROTEIN"/>
    <property type="match status" value="1"/>
</dbReference>
<keyword evidence="3" id="KW-1185">Reference proteome</keyword>
<dbReference type="OrthoDB" id="9797391at2"/>
<dbReference type="GO" id="GO:0016740">
    <property type="term" value="F:transferase activity"/>
    <property type="evidence" value="ECO:0007669"/>
    <property type="project" value="UniProtKB-KW"/>
</dbReference>
<dbReference type="AlphaFoldDB" id="A0A5B8RSK7"/>
<protein>
    <submittedName>
        <fullName evidence="2">Glycosyltransferase</fullName>
    </submittedName>
</protein>
<evidence type="ECO:0000313" key="2">
    <source>
        <dbReference type="EMBL" id="QEA12480.1"/>
    </source>
</evidence>
<name>A0A5B8RSK7_9BURK</name>
<reference evidence="2 3" key="1">
    <citation type="submission" date="2019-07" db="EMBL/GenBank/DDBJ databases">
        <title>Complete genome sequence of Comamonas sp. NLF 7-7 isolated from livestock.</title>
        <authorList>
            <person name="Kim D.H."/>
            <person name="Kim J.G."/>
        </authorList>
    </citation>
    <scope>NUCLEOTIDE SEQUENCE [LARGE SCALE GENOMIC DNA]</scope>
    <source>
        <strain evidence="2 3">NLF 7-7</strain>
    </source>
</reference>
<organism evidence="2 3">
    <name type="scientific">Comamonas flocculans</name>
    <dbReference type="NCBI Taxonomy" id="2597701"/>
    <lineage>
        <taxon>Bacteria</taxon>
        <taxon>Pseudomonadati</taxon>
        <taxon>Pseudomonadota</taxon>
        <taxon>Betaproteobacteria</taxon>
        <taxon>Burkholderiales</taxon>
        <taxon>Comamonadaceae</taxon>
        <taxon>Comamonas</taxon>
    </lineage>
</organism>
<keyword evidence="2" id="KW-0808">Transferase</keyword>
<keyword evidence="1" id="KW-1133">Transmembrane helix</keyword>
<keyword evidence="1" id="KW-0472">Membrane</keyword>